<keyword evidence="4" id="KW-0564">Palmitate</keyword>
<protein>
    <submittedName>
        <fullName evidence="6">Uncharacterized protein</fullName>
    </submittedName>
</protein>
<evidence type="ECO:0000256" key="2">
    <source>
        <dbReference type="ARBA" id="ARBA00022729"/>
    </source>
</evidence>
<reference evidence="6" key="1">
    <citation type="journal article" date="2014" name="Front. Microbiol.">
        <title>High frequency of phylogenetically diverse reductive dehalogenase-homologous genes in deep subseafloor sedimentary metagenomes.</title>
        <authorList>
            <person name="Kawai M."/>
            <person name="Futagami T."/>
            <person name="Toyoda A."/>
            <person name="Takaki Y."/>
            <person name="Nishi S."/>
            <person name="Hori S."/>
            <person name="Arai W."/>
            <person name="Tsubouchi T."/>
            <person name="Morono Y."/>
            <person name="Uchiyama I."/>
            <person name="Ito T."/>
            <person name="Fujiyama A."/>
            <person name="Inagaki F."/>
            <person name="Takami H."/>
        </authorList>
    </citation>
    <scope>NUCLEOTIDE SEQUENCE</scope>
    <source>
        <strain evidence="6">Expedition CK06-06</strain>
    </source>
</reference>
<gene>
    <name evidence="6" type="ORF">S06H3_11754</name>
</gene>
<sequence length="137" mass="15127">MAAPYVLVLVMLAYSTIFRPMGLNKTAVKPPPQKVVASPEFASPVINTTEVTEKLLSLPVPEKRIPVAVYGLWDKTGQLKDDQPGMAARKSTVVSQGASEMLITALDRSRQFKLLDRVTFKNLMTEQDLRGKKRLAA</sequence>
<dbReference type="AlphaFoldDB" id="X1LEH5"/>
<feature type="non-terminal residue" evidence="6">
    <location>
        <position position="137"/>
    </location>
</feature>
<keyword evidence="3" id="KW-0472">Membrane</keyword>
<organism evidence="6">
    <name type="scientific">marine sediment metagenome</name>
    <dbReference type="NCBI Taxonomy" id="412755"/>
    <lineage>
        <taxon>unclassified sequences</taxon>
        <taxon>metagenomes</taxon>
        <taxon>ecological metagenomes</taxon>
    </lineage>
</organism>
<dbReference type="PANTHER" id="PTHR41164">
    <property type="entry name" value="CURLI PRODUCTION ASSEMBLY/TRANSPORT COMPONENT CSGG"/>
    <property type="match status" value="1"/>
</dbReference>
<accession>X1LEH5</accession>
<dbReference type="EMBL" id="BARV01005785">
    <property type="protein sequence ID" value="GAI17717.1"/>
    <property type="molecule type" value="Genomic_DNA"/>
</dbReference>
<evidence type="ECO:0000256" key="5">
    <source>
        <dbReference type="ARBA" id="ARBA00023288"/>
    </source>
</evidence>
<name>X1LEH5_9ZZZZ</name>
<dbReference type="Pfam" id="PF03783">
    <property type="entry name" value="CsgG"/>
    <property type="match status" value="1"/>
</dbReference>
<proteinExistence type="predicted"/>
<evidence type="ECO:0000256" key="4">
    <source>
        <dbReference type="ARBA" id="ARBA00023139"/>
    </source>
</evidence>
<dbReference type="InterPro" id="IPR005534">
    <property type="entry name" value="Curli_assmbl/transp-comp_CsgG"/>
</dbReference>
<evidence type="ECO:0000256" key="3">
    <source>
        <dbReference type="ARBA" id="ARBA00023136"/>
    </source>
</evidence>
<dbReference type="GO" id="GO:0030288">
    <property type="term" value="C:outer membrane-bounded periplasmic space"/>
    <property type="evidence" value="ECO:0007669"/>
    <property type="project" value="InterPro"/>
</dbReference>
<comment type="caution">
    <text evidence="6">The sequence shown here is derived from an EMBL/GenBank/DDBJ whole genome shotgun (WGS) entry which is preliminary data.</text>
</comment>
<evidence type="ECO:0000313" key="6">
    <source>
        <dbReference type="EMBL" id="GAI17717.1"/>
    </source>
</evidence>
<evidence type="ECO:0000256" key="1">
    <source>
        <dbReference type="ARBA" id="ARBA00022475"/>
    </source>
</evidence>
<keyword evidence="1" id="KW-1003">Cell membrane</keyword>
<keyword evidence="2" id="KW-0732">Signal</keyword>
<keyword evidence="5" id="KW-0449">Lipoprotein</keyword>
<dbReference type="PANTHER" id="PTHR41164:SF1">
    <property type="entry name" value="CURLI PRODUCTION ASSEMBLY_TRANSPORT COMPONENT CSGG"/>
    <property type="match status" value="1"/>
</dbReference>
<dbReference type="Gene3D" id="3.40.50.10610">
    <property type="entry name" value="ABC-type transport auxiliary lipoprotein component"/>
    <property type="match status" value="1"/>
</dbReference>